<gene>
    <name evidence="1" type="ORF">CY35_07G124000</name>
</gene>
<reference evidence="2" key="1">
    <citation type="journal article" date="2022" name="New Phytol.">
        <title>Phylogenomic structure and speciation in an emerging model: the Sphagnum magellanicum complex (Bryophyta).</title>
        <authorList>
            <person name="Shaw A.J."/>
            <person name="Piatkowski B."/>
            <person name="Duffy A.M."/>
            <person name="Aguero B."/>
            <person name="Imwattana K."/>
            <person name="Nieto-Lugilde M."/>
            <person name="Healey A."/>
            <person name="Weston D.J."/>
            <person name="Patel M.N."/>
            <person name="Schmutz J."/>
            <person name="Grimwood J."/>
            <person name="Yavitt J.B."/>
            <person name="Hassel K."/>
            <person name="Stenoien H.K."/>
            <person name="Flatberg K.I."/>
            <person name="Bickford C.P."/>
            <person name="Hicks K.A."/>
        </authorList>
    </citation>
    <scope>NUCLEOTIDE SEQUENCE [LARGE SCALE GENOMIC DNA]</scope>
</reference>
<keyword evidence="2" id="KW-1185">Reference proteome</keyword>
<accession>A0ACB8HPR2</accession>
<proteinExistence type="predicted"/>
<comment type="caution">
    <text evidence="1">The sequence shown here is derived from an EMBL/GenBank/DDBJ whole genome shotgun (WGS) entry which is preliminary data.</text>
</comment>
<dbReference type="Proteomes" id="UP000828922">
    <property type="component" value="Linkage Group LG07"/>
</dbReference>
<sequence>MASPRQEKDKKRRRPGGEGGVIEEVGTGIEEGVVDCRIDEGKVQAFKIRLTRKGDAFSILKLEKETADENGGDGGANNLASKRDEGLAKQVTPNMAKEIQERDGETEKEISEPANKRTKHGKNSMPQIVSESGGYGGQEGNYPGMKEDSLLHGAFATQSNTTSQKDCVGGAGKPVPSVSVSEGAKAFQDGVTSAVLGTGTMQQVNTAENTASRESLVQEIYPIPSHAGWFVWNKIHSLERRSLSEFFDQKAVSKTPKIYKEYRDFIINKYRENPHRPLKFTEVRRMLIGDVNSLRRVFDFLEHWGLINHQVLQDSETKAAGAASPVPVPMVVDSLPSGIRVVPSPVPSPSKTQSSVVLDASDGSVGALRSNSLATHKSVYTSASRHSVSDDASGASNKPEAEILCHICKGECSKQRFYHRRVGISLCVGCFKNGKLPVGTTVGEFIRIEAGVRAPTKEWSSKENLLLLEALLSYGDNWNQVAQHVRSRTGIECVKQFIQLPFGDQFISESHDTNGVVTNHAVVLEEAKTVSAASSDGISMSSRVKKGEAVLPSTMPTMEASELTERHDFITPFADSTHPLFSQVAMLAAMVAPRVAAAAAEAAIGAIAEVEPALVQQPIMEAHHMQSTSHLNVIHNMQDHTDSFKEQNKYDMQQQEQGSSQGEKAQAQEPSSISNDNTDGNSKLPLAFQARVAVATALGVAAANANLLADQEELEIDNLVASIIDTQMKKLQSKLEHFEELEMLLEKERIEVDRIRQQVYADQLRYAEGDATYPKLTSREP</sequence>
<organism evidence="1 2">
    <name type="scientific">Sphagnum magellanicum</name>
    <dbReference type="NCBI Taxonomy" id="128215"/>
    <lineage>
        <taxon>Eukaryota</taxon>
        <taxon>Viridiplantae</taxon>
        <taxon>Streptophyta</taxon>
        <taxon>Embryophyta</taxon>
        <taxon>Bryophyta</taxon>
        <taxon>Sphagnophytina</taxon>
        <taxon>Sphagnopsida</taxon>
        <taxon>Sphagnales</taxon>
        <taxon>Sphagnaceae</taxon>
        <taxon>Sphagnum</taxon>
    </lineage>
</organism>
<dbReference type="EMBL" id="CM038913">
    <property type="protein sequence ID" value="KAH9558185.1"/>
    <property type="molecule type" value="Genomic_DNA"/>
</dbReference>
<evidence type="ECO:0000313" key="2">
    <source>
        <dbReference type="Proteomes" id="UP000828922"/>
    </source>
</evidence>
<evidence type="ECO:0000313" key="1">
    <source>
        <dbReference type="EMBL" id="KAH9558185.1"/>
    </source>
</evidence>
<name>A0ACB8HPR2_9BRYO</name>
<protein>
    <submittedName>
        <fullName evidence="1">Uncharacterized protein</fullName>
    </submittedName>
</protein>